<feature type="transmembrane region" description="Helical" evidence="1">
    <location>
        <begin position="23"/>
        <end position="40"/>
    </location>
</feature>
<dbReference type="Proteomes" id="UP000054279">
    <property type="component" value="Unassembled WGS sequence"/>
</dbReference>
<evidence type="ECO:0000313" key="3">
    <source>
        <dbReference type="Proteomes" id="UP000054279"/>
    </source>
</evidence>
<keyword evidence="1" id="KW-0812">Transmembrane</keyword>
<feature type="transmembrane region" description="Helical" evidence="1">
    <location>
        <begin position="81"/>
        <end position="104"/>
    </location>
</feature>
<dbReference type="AlphaFoldDB" id="A0A0C9VN29"/>
<organism evidence="2 3">
    <name type="scientific">Sphaerobolus stellatus (strain SS14)</name>
    <dbReference type="NCBI Taxonomy" id="990650"/>
    <lineage>
        <taxon>Eukaryota</taxon>
        <taxon>Fungi</taxon>
        <taxon>Dikarya</taxon>
        <taxon>Basidiomycota</taxon>
        <taxon>Agaricomycotina</taxon>
        <taxon>Agaricomycetes</taxon>
        <taxon>Phallomycetidae</taxon>
        <taxon>Geastrales</taxon>
        <taxon>Sphaerobolaceae</taxon>
        <taxon>Sphaerobolus</taxon>
    </lineage>
</organism>
<accession>A0A0C9VN29</accession>
<evidence type="ECO:0000313" key="2">
    <source>
        <dbReference type="EMBL" id="KIJ43337.1"/>
    </source>
</evidence>
<dbReference type="HOGENOM" id="CLU_009663_1_0_1"/>
<keyword evidence="3" id="KW-1185">Reference proteome</keyword>
<keyword evidence="1" id="KW-1133">Transmembrane helix</keyword>
<dbReference type="EMBL" id="KN837124">
    <property type="protein sequence ID" value="KIJ43337.1"/>
    <property type="molecule type" value="Genomic_DNA"/>
</dbReference>
<gene>
    <name evidence="2" type="ORF">M422DRAFT_170141</name>
</gene>
<protein>
    <submittedName>
        <fullName evidence="2">Uncharacterized protein</fullName>
    </submittedName>
</protein>
<sequence length="513" mass="56317">MALVIPSITVANAATMLNAFLTFIQYTLGLALVAILIYILPTVNNANTWTVVSREIQASSWATLLQSDSAASRKASFRVKLFSKASIPTSILIAVTTIMTPLGLKEGPILHSATALHQASFLPDASPLALATSPRQKFTYGRTCGHMEPLPCPGNEDDRSTSVISPEVIQRFNSTPYGPFSMEFRQYFIGEFGAGYSTTSFPVIGTVESLILREDIFVVDGLIVDMGETPGLGLLNHTIPDHIPNGATWSQDVLWLEPVTSCVNTNLTIDYTLDNINFVRVPFNLTDRGGFVNLTKEYPSPEHNGQKPNLYQHAYTGVVLSNLAAMLTFNNMTRNESFTGKTFSLQNSDIDYIVPGKVTNFNLVPYLRNATAFNEVVMDSVDSNLFCRGFGGADLASITNISVQCGLFLGPPRRTDGGDPRVPAENSTWTQSLHGCATASRASIQRVQFFLNETRDFSGIRVVSRNLTGPFLWAVEKTDLNISDVDLLWGVVDQKYEEDPTLATTQNDYFYLP</sequence>
<feature type="non-terminal residue" evidence="2">
    <location>
        <position position="513"/>
    </location>
</feature>
<name>A0A0C9VN29_SPHS4</name>
<keyword evidence="1" id="KW-0472">Membrane</keyword>
<reference evidence="2 3" key="1">
    <citation type="submission" date="2014-06" db="EMBL/GenBank/DDBJ databases">
        <title>Evolutionary Origins and Diversification of the Mycorrhizal Mutualists.</title>
        <authorList>
            <consortium name="DOE Joint Genome Institute"/>
            <consortium name="Mycorrhizal Genomics Consortium"/>
            <person name="Kohler A."/>
            <person name="Kuo A."/>
            <person name="Nagy L.G."/>
            <person name="Floudas D."/>
            <person name="Copeland A."/>
            <person name="Barry K.W."/>
            <person name="Cichocki N."/>
            <person name="Veneault-Fourrey C."/>
            <person name="LaButti K."/>
            <person name="Lindquist E.A."/>
            <person name="Lipzen A."/>
            <person name="Lundell T."/>
            <person name="Morin E."/>
            <person name="Murat C."/>
            <person name="Riley R."/>
            <person name="Ohm R."/>
            <person name="Sun H."/>
            <person name="Tunlid A."/>
            <person name="Henrissat B."/>
            <person name="Grigoriev I.V."/>
            <person name="Hibbett D.S."/>
            <person name="Martin F."/>
        </authorList>
    </citation>
    <scope>NUCLEOTIDE SEQUENCE [LARGE SCALE GENOMIC DNA]</scope>
    <source>
        <strain evidence="2 3">SS14</strain>
    </source>
</reference>
<proteinExistence type="predicted"/>
<dbReference type="OrthoDB" id="2369382at2759"/>
<evidence type="ECO:0000256" key="1">
    <source>
        <dbReference type="SAM" id="Phobius"/>
    </source>
</evidence>